<comment type="caution">
    <text evidence="1">The sequence shown here is derived from an EMBL/GenBank/DDBJ whole genome shotgun (WGS) entry which is preliminary data.</text>
</comment>
<sequence length="52" mass="5887">MRFCTDKKASSVSSRGLTTGSRKTIKNINIIDIFNWTPWSSHGVTWGWSTLI</sequence>
<accession>A0A0F3QD81</accession>
<evidence type="ECO:0000313" key="2">
    <source>
        <dbReference type="Proteomes" id="UP000033661"/>
    </source>
</evidence>
<dbReference type="Proteomes" id="UP000033661">
    <property type="component" value="Unassembled WGS sequence"/>
</dbReference>
<dbReference type="EMBL" id="LAOI01000001">
    <property type="protein sequence ID" value="KJV90227.1"/>
    <property type="molecule type" value="Genomic_DNA"/>
</dbReference>
<dbReference type="PATRIC" id="fig|1359193.3.peg.1189"/>
<dbReference type="InterPro" id="IPR022439">
    <property type="entry name" value="RPE4"/>
</dbReference>
<reference evidence="1 2" key="1">
    <citation type="submission" date="2015-02" db="EMBL/GenBank/DDBJ databases">
        <title>Genome Sequencing of Rickettsiales.</title>
        <authorList>
            <person name="Daugherty S.C."/>
            <person name="Su Q."/>
            <person name="Abolude K."/>
            <person name="Beier-Sexton M."/>
            <person name="Carlyon J.A."/>
            <person name="Carter R."/>
            <person name="Day N.P."/>
            <person name="Dumler S.J."/>
            <person name="Dyachenko V."/>
            <person name="Godinez A."/>
            <person name="Kurtti T.J."/>
            <person name="Lichay M."/>
            <person name="Mullins K.E."/>
            <person name="Ott S."/>
            <person name="Pappas-Brown V."/>
            <person name="Paris D.H."/>
            <person name="Patel P."/>
            <person name="Richards A.L."/>
            <person name="Sadzewicz L."/>
            <person name="Sears K."/>
            <person name="Seidman D."/>
            <person name="Sengamalay N."/>
            <person name="Stenos J."/>
            <person name="Tallon L.J."/>
            <person name="Vincent G."/>
            <person name="Fraser C.M."/>
            <person name="Munderloh U."/>
            <person name="Dunning-Hotopp J.C."/>
        </authorList>
    </citation>
    <scope>NUCLEOTIDE SEQUENCE [LARGE SCALE GENOMIC DNA]</scope>
    <source>
        <strain evidence="1 2">RML An4</strain>
    </source>
</reference>
<organism evidence="1 2">
    <name type="scientific">Rickettsia bellii str. RML An4</name>
    <dbReference type="NCBI Taxonomy" id="1359193"/>
    <lineage>
        <taxon>Bacteria</taxon>
        <taxon>Pseudomonadati</taxon>
        <taxon>Pseudomonadota</taxon>
        <taxon>Alphaproteobacteria</taxon>
        <taxon>Rickettsiales</taxon>
        <taxon>Rickettsiaceae</taxon>
        <taxon>Rickettsieae</taxon>
        <taxon>Rickettsia</taxon>
        <taxon>belli group</taxon>
    </lineage>
</organism>
<keyword evidence="2" id="KW-1185">Reference proteome</keyword>
<evidence type="ECO:0000313" key="1">
    <source>
        <dbReference type="EMBL" id="KJV90227.1"/>
    </source>
</evidence>
<dbReference type="AlphaFoldDB" id="A0A0F3QD81"/>
<name>A0A0F3QD81_RICBE</name>
<dbReference type="NCBIfam" id="TIGR03777">
    <property type="entry name" value="RPE4"/>
    <property type="match status" value="1"/>
</dbReference>
<protein>
    <submittedName>
        <fullName evidence="1">RPE4 domain protein</fullName>
    </submittedName>
</protein>
<proteinExistence type="predicted"/>
<gene>
    <name evidence="1" type="ORF">RBEAN4_1230</name>
</gene>